<feature type="region of interest" description="Disordered" evidence="4">
    <location>
        <begin position="410"/>
        <end position="434"/>
    </location>
</feature>
<reference evidence="5 6" key="1">
    <citation type="submission" date="2024-02" db="EMBL/GenBank/DDBJ databases">
        <authorList>
            <person name="Chen Y."/>
            <person name="Shah S."/>
            <person name="Dougan E. K."/>
            <person name="Thang M."/>
            <person name="Chan C."/>
        </authorList>
    </citation>
    <scope>NUCLEOTIDE SEQUENCE [LARGE SCALE GENOMIC DNA]</scope>
</reference>
<keyword evidence="6" id="KW-1185">Reference proteome</keyword>
<evidence type="ECO:0000313" key="5">
    <source>
        <dbReference type="EMBL" id="CAK9010078.1"/>
    </source>
</evidence>
<name>A0ABP0J6Q5_9DINO</name>
<dbReference type="Pfam" id="PF12796">
    <property type="entry name" value="Ank_2"/>
    <property type="match status" value="1"/>
</dbReference>
<dbReference type="EMBL" id="CAXAMM010006169">
    <property type="protein sequence ID" value="CAK9010078.1"/>
    <property type="molecule type" value="Genomic_DNA"/>
</dbReference>
<dbReference type="SMART" id="SM00248">
    <property type="entry name" value="ANK"/>
    <property type="match status" value="3"/>
</dbReference>
<proteinExistence type="predicted"/>
<dbReference type="InterPro" id="IPR036770">
    <property type="entry name" value="Ankyrin_rpt-contain_sf"/>
</dbReference>
<evidence type="ECO:0000256" key="3">
    <source>
        <dbReference type="PROSITE-ProRule" id="PRU00023"/>
    </source>
</evidence>
<dbReference type="Gene3D" id="1.25.40.20">
    <property type="entry name" value="Ankyrin repeat-containing domain"/>
    <property type="match status" value="2"/>
</dbReference>
<feature type="repeat" description="ANK" evidence="3">
    <location>
        <begin position="376"/>
        <end position="408"/>
    </location>
</feature>
<gene>
    <name evidence="5" type="ORF">SCF082_LOCUS10518</name>
</gene>
<dbReference type="InterPro" id="IPR036322">
    <property type="entry name" value="WD40_repeat_dom_sf"/>
</dbReference>
<keyword evidence="1" id="KW-0677">Repeat</keyword>
<protein>
    <submittedName>
        <fullName evidence="5">Ankyrin repeat domain-containing protein 2B</fullName>
    </submittedName>
</protein>
<evidence type="ECO:0000313" key="6">
    <source>
        <dbReference type="Proteomes" id="UP001642464"/>
    </source>
</evidence>
<feature type="compositionally biased region" description="Polar residues" evidence="4">
    <location>
        <begin position="410"/>
        <end position="424"/>
    </location>
</feature>
<accession>A0ABP0J6Q5</accession>
<evidence type="ECO:0000256" key="2">
    <source>
        <dbReference type="ARBA" id="ARBA00023043"/>
    </source>
</evidence>
<evidence type="ECO:0000256" key="1">
    <source>
        <dbReference type="ARBA" id="ARBA00022737"/>
    </source>
</evidence>
<dbReference type="PROSITE" id="PS50297">
    <property type="entry name" value="ANK_REP_REGION"/>
    <property type="match status" value="2"/>
</dbReference>
<evidence type="ECO:0000256" key="4">
    <source>
        <dbReference type="SAM" id="MobiDB-lite"/>
    </source>
</evidence>
<dbReference type="SUPFAM" id="SSF48403">
    <property type="entry name" value="Ankyrin repeat"/>
    <property type="match status" value="1"/>
</dbReference>
<organism evidence="5 6">
    <name type="scientific">Durusdinium trenchii</name>
    <dbReference type="NCBI Taxonomy" id="1381693"/>
    <lineage>
        <taxon>Eukaryota</taxon>
        <taxon>Sar</taxon>
        <taxon>Alveolata</taxon>
        <taxon>Dinophyceae</taxon>
        <taxon>Suessiales</taxon>
        <taxon>Symbiodiniaceae</taxon>
        <taxon>Durusdinium</taxon>
    </lineage>
</organism>
<sequence length="456" mass="49717">MIYLHYRGVRCISLWPKPENREATPHVAATVSKDVLAVSEIGIDGVSLQVPELWKRTDPHEGVGDVNAMQHESVNKLWTGDNGGNLRCWDVNATGKGIVCDFNSQSAGWLSGLALWPEPGVMVCSHSSGMGFIDTKAGKVIRQQYTKEAVGKVTLLNGSSPMLFAGIGGELMQYCEDDGTFMLVYQGPVSQTQDGTTMQIARLPDIDEGTWAEVKAYVESNPETAKALQGFAKNPEAMRGWLSSGDAPVADRVKSLESDPELASVFEDIKKNGMEAAMKYYQDEELMLKISQKMGGLPPELQPVLKKIDETALTLHEASKNGDLKAVQDFLAKKKPLDSQDHKGITPLGYAIGANRIAVVKLLLDSRANPYAVDSSGNSGLHYAAGYGRKELLEYLLKVGANVSQANSQGQTPMAVATQNQQEAEQPGRSRWSDEGPLEFKYRVGVWGSHRVCKCR</sequence>
<dbReference type="PROSITE" id="PS50088">
    <property type="entry name" value="ANK_REPEAT"/>
    <property type="match status" value="2"/>
</dbReference>
<keyword evidence="2 3" id="KW-0040">ANK repeat</keyword>
<dbReference type="InterPro" id="IPR002110">
    <property type="entry name" value="Ankyrin_rpt"/>
</dbReference>
<dbReference type="SUPFAM" id="SSF50978">
    <property type="entry name" value="WD40 repeat-like"/>
    <property type="match status" value="1"/>
</dbReference>
<feature type="repeat" description="ANK" evidence="3">
    <location>
        <begin position="343"/>
        <end position="375"/>
    </location>
</feature>
<dbReference type="Proteomes" id="UP001642464">
    <property type="component" value="Unassembled WGS sequence"/>
</dbReference>
<comment type="caution">
    <text evidence="5">The sequence shown here is derived from an EMBL/GenBank/DDBJ whole genome shotgun (WGS) entry which is preliminary data.</text>
</comment>
<dbReference type="PANTHER" id="PTHR24171">
    <property type="entry name" value="ANKYRIN REPEAT DOMAIN-CONTAINING PROTEIN 39-RELATED"/>
    <property type="match status" value="1"/>
</dbReference>